<dbReference type="SMART" id="SM01324">
    <property type="entry name" value="YARHG"/>
    <property type="match status" value="1"/>
</dbReference>
<evidence type="ECO:0000313" key="4">
    <source>
        <dbReference type="EMBL" id="HJB30013.1"/>
    </source>
</evidence>
<evidence type="ECO:0000313" key="5">
    <source>
        <dbReference type="Proteomes" id="UP000823842"/>
    </source>
</evidence>
<dbReference type="EMBL" id="DWYZ01000283">
    <property type="protein sequence ID" value="HJB30013.1"/>
    <property type="molecule type" value="Genomic_DNA"/>
</dbReference>
<gene>
    <name evidence="4" type="ORF">IAA06_14665</name>
</gene>
<feature type="compositionally biased region" description="Low complexity" evidence="1">
    <location>
        <begin position="207"/>
        <end position="217"/>
    </location>
</feature>
<keyword evidence="2" id="KW-1133">Transmembrane helix</keyword>
<feature type="domain" description="YARHG" evidence="3">
    <location>
        <begin position="216"/>
        <end position="304"/>
    </location>
</feature>
<feature type="compositionally biased region" description="Polar residues" evidence="1">
    <location>
        <begin position="182"/>
        <end position="199"/>
    </location>
</feature>
<keyword evidence="2" id="KW-0472">Membrane</keyword>
<reference evidence="4" key="1">
    <citation type="journal article" date="2021" name="PeerJ">
        <title>Extensive microbial diversity within the chicken gut microbiome revealed by metagenomics and culture.</title>
        <authorList>
            <person name="Gilroy R."/>
            <person name="Ravi A."/>
            <person name="Getino M."/>
            <person name="Pursley I."/>
            <person name="Horton D.L."/>
            <person name="Alikhan N.F."/>
            <person name="Baker D."/>
            <person name="Gharbi K."/>
            <person name="Hall N."/>
            <person name="Watson M."/>
            <person name="Adriaenssens E.M."/>
            <person name="Foster-Nyarko E."/>
            <person name="Jarju S."/>
            <person name="Secka A."/>
            <person name="Antonio M."/>
            <person name="Oren A."/>
            <person name="Chaudhuri R.R."/>
            <person name="La Ragione R."/>
            <person name="Hildebrand F."/>
            <person name="Pallen M.J."/>
        </authorList>
    </citation>
    <scope>NUCLEOTIDE SEQUENCE</scope>
    <source>
        <strain evidence="4">ChiSjej1B19-5720</strain>
    </source>
</reference>
<feature type="region of interest" description="Disordered" evidence="1">
    <location>
        <begin position="182"/>
        <end position="224"/>
    </location>
</feature>
<sequence length="311" mass="34020">MNKNKDILKIILVVLIAVFLMLGAAVFFLNIRRSSQREELEREQAQAALDKAPTKAPTPTVTISPTPVPTITPTPTVVPTQAPSFNAMDYLGLWYSTDGLVSVDVYSLDQSSVSFFLSQAADQDGTRVSESDVTAEVAGNAAQFSFTDSFGSSASGSMIFDSNGLYVNIATTAQAEGVPVSPNVNGVLTRQQPVSQPDPTATPVPQPSQGDSSQSGDYFFPDSDSRYLTDEEVSQYSSSDLELAKNEIYARHGRKFVTQRIAEYFNSKSWYQGTIDPETFDAQQDSIFNEYELANIAKIAQWEEQKREAGE</sequence>
<evidence type="ECO:0000256" key="2">
    <source>
        <dbReference type="SAM" id="Phobius"/>
    </source>
</evidence>
<evidence type="ECO:0000259" key="3">
    <source>
        <dbReference type="SMART" id="SM01324"/>
    </source>
</evidence>
<reference evidence="4" key="2">
    <citation type="submission" date="2021-04" db="EMBL/GenBank/DDBJ databases">
        <authorList>
            <person name="Gilroy R."/>
        </authorList>
    </citation>
    <scope>NUCLEOTIDE SEQUENCE</scope>
    <source>
        <strain evidence="4">ChiSjej1B19-5720</strain>
    </source>
</reference>
<feature type="transmembrane region" description="Helical" evidence="2">
    <location>
        <begin position="7"/>
        <end position="29"/>
    </location>
</feature>
<name>A0A9D2RX45_9FIRM</name>
<proteinExistence type="predicted"/>
<dbReference type="AlphaFoldDB" id="A0A9D2RX45"/>
<evidence type="ECO:0000256" key="1">
    <source>
        <dbReference type="SAM" id="MobiDB-lite"/>
    </source>
</evidence>
<dbReference type="Gene3D" id="1.20.58.1690">
    <property type="match status" value="1"/>
</dbReference>
<feature type="region of interest" description="Disordered" evidence="1">
    <location>
        <begin position="42"/>
        <end position="75"/>
    </location>
</feature>
<comment type="caution">
    <text evidence="4">The sequence shown here is derived from an EMBL/GenBank/DDBJ whole genome shotgun (WGS) entry which is preliminary data.</text>
</comment>
<dbReference type="InterPro" id="IPR025582">
    <property type="entry name" value="YARHG_dom"/>
</dbReference>
<dbReference type="InterPro" id="IPR038434">
    <property type="entry name" value="YARHG_sf"/>
</dbReference>
<accession>A0A9D2RX45</accession>
<keyword evidence="2" id="KW-0812">Transmembrane</keyword>
<dbReference type="Pfam" id="PF13308">
    <property type="entry name" value="YARHG"/>
    <property type="match status" value="1"/>
</dbReference>
<dbReference type="Proteomes" id="UP000823842">
    <property type="component" value="Unassembled WGS sequence"/>
</dbReference>
<feature type="compositionally biased region" description="Low complexity" evidence="1">
    <location>
        <begin position="45"/>
        <end position="65"/>
    </location>
</feature>
<organism evidence="4 5">
    <name type="scientific">Candidatus Blautia faecavium</name>
    <dbReference type="NCBI Taxonomy" id="2838487"/>
    <lineage>
        <taxon>Bacteria</taxon>
        <taxon>Bacillati</taxon>
        <taxon>Bacillota</taxon>
        <taxon>Clostridia</taxon>
        <taxon>Lachnospirales</taxon>
        <taxon>Lachnospiraceae</taxon>
        <taxon>Blautia</taxon>
    </lineage>
</organism>
<protein>
    <submittedName>
        <fullName evidence="4">YARHG domain-containing protein</fullName>
    </submittedName>
</protein>